<dbReference type="Proteomes" id="UP000586305">
    <property type="component" value="Unassembled WGS sequence"/>
</dbReference>
<evidence type="ECO:0000256" key="1">
    <source>
        <dbReference type="SAM" id="SignalP"/>
    </source>
</evidence>
<proteinExistence type="predicted"/>
<keyword evidence="3" id="KW-1185">Reference proteome</keyword>
<evidence type="ECO:0000313" key="2">
    <source>
        <dbReference type="EMBL" id="NOU52546.1"/>
    </source>
</evidence>
<feature type="chain" id="PRO_5032353380" description="Outer membrane protein beta-barrel domain-containing protein" evidence="1">
    <location>
        <begin position="22"/>
        <end position="177"/>
    </location>
</feature>
<dbReference type="AlphaFoldDB" id="A0A849VGY1"/>
<evidence type="ECO:0008006" key="4">
    <source>
        <dbReference type="Google" id="ProtNLM"/>
    </source>
</evidence>
<protein>
    <recommendedName>
        <fullName evidence="4">Outer membrane protein beta-barrel domain-containing protein</fullName>
    </recommendedName>
</protein>
<comment type="caution">
    <text evidence="2">The sequence shown here is derived from an EMBL/GenBank/DDBJ whole genome shotgun (WGS) entry which is preliminary data.</text>
</comment>
<organism evidence="2 3">
    <name type="scientific">Pseudoalteromonas caenipelagi</name>
    <dbReference type="NCBI Taxonomy" id="2726988"/>
    <lineage>
        <taxon>Bacteria</taxon>
        <taxon>Pseudomonadati</taxon>
        <taxon>Pseudomonadota</taxon>
        <taxon>Gammaproteobacteria</taxon>
        <taxon>Alteromonadales</taxon>
        <taxon>Pseudoalteromonadaceae</taxon>
        <taxon>Pseudoalteromonas</taxon>
    </lineage>
</organism>
<dbReference type="EMBL" id="JABBPG010000010">
    <property type="protein sequence ID" value="NOU52546.1"/>
    <property type="molecule type" value="Genomic_DNA"/>
</dbReference>
<reference evidence="2 3" key="1">
    <citation type="submission" date="2020-04" db="EMBL/GenBank/DDBJ databases">
        <title>Pseudoalteromonas caenipelagi sp. nov., isolated from a tidal flat.</title>
        <authorList>
            <person name="Park S."/>
            <person name="Yoon J.-H."/>
        </authorList>
    </citation>
    <scope>NUCLEOTIDE SEQUENCE [LARGE SCALE GENOMIC DNA]</scope>
    <source>
        <strain evidence="2 3">JBTF-M23</strain>
    </source>
</reference>
<keyword evidence="1" id="KW-0732">Signal</keyword>
<evidence type="ECO:0000313" key="3">
    <source>
        <dbReference type="Proteomes" id="UP000586305"/>
    </source>
</evidence>
<name>A0A849VGY1_9GAMM</name>
<gene>
    <name evidence="2" type="ORF">HG263_18750</name>
</gene>
<feature type="signal peptide" evidence="1">
    <location>
        <begin position="1"/>
        <end position="21"/>
    </location>
</feature>
<accession>A0A849VGY1</accession>
<sequence>MKKLVLACALITSAYTSIASADTQQSTVGYSIGTGLPYFINAEIGSYSPEGGMYFQVGQSLDVGFTFGWERVVSDNNKHALGLVVGAVGVKASNREIECEKDKDPSIGGAIGCAFASAFSEVFDRRSIYGLGVSYNYSFARAYHERGWKMRVMAGYGEQRASKENEATASIAFRYQF</sequence>
<dbReference type="RefSeq" id="WP_171627606.1">
    <property type="nucleotide sequence ID" value="NZ_JABBPG010000010.1"/>
</dbReference>